<dbReference type="Proteomes" id="UP000243499">
    <property type="component" value="Chromosome 7"/>
</dbReference>
<reference evidence="2" key="1">
    <citation type="submission" date="2018-04" db="EMBL/GenBank/DDBJ databases">
        <title>WGS assembly of Panicum hallii.</title>
        <authorList>
            <person name="Lovell J."/>
            <person name="Jenkins J."/>
            <person name="Lowry D."/>
            <person name="Mamidi S."/>
            <person name="Sreedasyam A."/>
            <person name="Weng X."/>
            <person name="Barry K."/>
            <person name="Bonette J."/>
            <person name="Campitelli B."/>
            <person name="Daum C."/>
            <person name="Gordon S."/>
            <person name="Gould B."/>
            <person name="Lipzen A."/>
            <person name="Macqueen A."/>
            <person name="Palacio-Mejia J."/>
            <person name="Plott C."/>
            <person name="Shakirov E."/>
            <person name="Shu S."/>
            <person name="Yoshinaga Y."/>
            <person name="Zane M."/>
            <person name="Rokhsar D."/>
            <person name="Grimwood J."/>
            <person name="Schmutz J."/>
            <person name="Juenger T."/>
        </authorList>
    </citation>
    <scope>NUCLEOTIDE SEQUENCE [LARGE SCALE GENOMIC DNA]</scope>
    <source>
        <strain evidence="2">FIL2</strain>
    </source>
</reference>
<accession>A0A2T8IEB5</accession>
<gene>
    <name evidence="2" type="ORF">PAHAL_7G338300</name>
</gene>
<organism evidence="2">
    <name type="scientific">Panicum hallii</name>
    <dbReference type="NCBI Taxonomy" id="206008"/>
    <lineage>
        <taxon>Eukaryota</taxon>
        <taxon>Viridiplantae</taxon>
        <taxon>Streptophyta</taxon>
        <taxon>Embryophyta</taxon>
        <taxon>Tracheophyta</taxon>
        <taxon>Spermatophyta</taxon>
        <taxon>Magnoliopsida</taxon>
        <taxon>Liliopsida</taxon>
        <taxon>Poales</taxon>
        <taxon>Poaceae</taxon>
        <taxon>PACMAD clade</taxon>
        <taxon>Panicoideae</taxon>
        <taxon>Panicodae</taxon>
        <taxon>Paniceae</taxon>
        <taxon>Panicinae</taxon>
        <taxon>Panicum</taxon>
        <taxon>Panicum sect. Panicum</taxon>
    </lineage>
</organism>
<dbReference type="EMBL" id="CM008052">
    <property type="protein sequence ID" value="PVH36013.1"/>
    <property type="molecule type" value="Genomic_DNA"/>
</dbReference>
<protein>
    <submittedName>
        <fullName evidence="2">Uncharacterized protein</fullName>
    </submittedName>
</protein>
<evidence type="ECO:0000256" key="1">
    <source>
        <dbReference type="SAM" id="Phobius"/>
    </source>
</evidence>
<evidence type="ECO:0000313" key="2">
    <source>
        <dbReference type="EMBL" id="PVH36013.1"/>
    </source>
</evidence>
<sequence length="201" mass="24009">MAFYYRKTQKLARFQFMATREGRFTLCRHDEYGISDVKKRVMLKKTYVYRECILRLRARKITAEYYSLKQRGLFSWAAYKEHRESIQNSFAFLRRALARYTARRIEAGFFYMYAHPHEHSVYVMSPLHTMPRKEALKKVKRLRRRRQHYAARASSIAITSPSTVQGSNFFALGSIGERSRLIQIFSLYSFVIILAWMIVYL</sequence>
<dbReference type="AlphaFoldDB" id="A0A2T8IEB5"/>
<name>A0A2T8IEB5_9POAL</name>
<keyword evidence="1" id="KW-0472">Membrane</keyword>
<keyword evidence="1" id="KW-1133">Transmembrane helix</keyword>
<keyword evidence="1" id="KW-0812">Transmembrane</keyword>
<feature type="transmembrane region" description="Helical" evidence="1">
    <location>
        <begin position="181"/>
        <end position="199"/>
    </location>
</feature>
<dbReference type="Gramene" id="PVH36013">
    <property type="protein sequence ID" value="PVH36013"/>
    <property type="gene ID" value="PAHAL_7G338300"/>
</dbReference>
<proteinExistence type="predicted"/>